<dbReference type="GO" id="GO:0016301">
    <property type="term" value="F:kinase activity"/>
    <property type="evidence" value="ECO:0007669"/>
    <property type="project" value="UniProtKB-KW"/>
</dbReference>
<keyword evidence="2 4" id="KW-0808">Transferase</keyword>
<organism evidence="7 8">
    <name type="scientific">Solobacterium moorei</name>
    <dbReference type="NCBI Taxonomy" id="102148"/>
    <lineage>
        <taxon>Bacteria</taxon>
        <taxon>Bacillati</taxon>
        <taxon>Bacillota</taxon>
        <taxon>Erysipelotrichia</taxon>
        <taxon>Erysipelotrichales</taxon>
        <taxon>Erysipelotrichaceae</taxon>
        <taxon>Solobacterium</taxon>
    </lineage>
</organism>
<evidence type="ECO:0000256" key="4">
    <source>
        <dbReference type="RuleBase" id="RU003733"/>
    </source>
</evidence>
<dbReference type="InterPro" id="IPR018484">
    <property type="entry name" value="FGGY_N"/>
</dbReference>
<dbReference type="PANTHER" id="PTHR43095:SF5">
    <property type="entry name" value="XYLULOSE KINASE"/>
    <property type="match status" value="1"/>
</dbReference>
<evidence type="ECO:0000259" key="5">
    <source>
        <dbReference type="Pfam" id="PF00370"/>
    </source>
</evidence>
<comment type="caution">
    <text evidence="7">The sequence shown here is derived from an EMBL/GenBank/DDBJ whole genome shotgun (WGS) entry which is preliminary data.</text>
</comment>
<dbReference type="GO" id="GO:0005975">
    <property type="term" value="P:carbohydrate metabolic process"/>
    <property type="evidence" value="ECO:0007669"/>
    <property type="project" value="InterPro"/>
</dbReference>
<dbReference type="InterPro" id="IPR018485">
    <property type="entry name" value="FGGY_C"/>
</dbReference>
<dbReference type="Proteomes" id="UP000284731">
    <property type="component" value="Unassembled WGS sequence"/>
</dbReference>
<evidence type="ECO:0000256" key="3">
    <source>
        <dbReference type="ARBA" id="ARBA00022777"/>
    </source>
</evidence>
<evidence type="ECO:0000256" key="1">
    <source>
        <dbReference type="ARBA" id="ARBA00009156"/>
    </source>
</evidence>
<dbReference type="Gene3D" id="3.30.420.40">
    <property type="match status" value="2"/>
</dbReference>
<dbReference type="InterPro" id="IPR018483">
    <property type="entry name" value="Carb_kinase_FGGY_CS"/>
</dbReference>
<dbReference type="EMBL" id="QRWX01000001">
    <property type="protein sequence ID" value="RGT57528.1"/>
    <property type="molecule type" value="Genomic_DNA"/>
</dbReference>
<dbReference type="GO" id="GO:0016773">
    <property type="term" value="F:phosphotransferase activity, alcohol group as acceptor"/>
    <property type="evidence" value="ECO:0007669"/>
    <property type="project" value="InterPro"/>
</dbReference>
<reference evidence="7 8" key="1">
    <citation type="submission" date="2018-08" db="EMBL/GenBank/DDBJ databases">
        <title>A genome reference for cultivated species of the human gut microbiota.</title>
        <authorList>
            <person name="Zou Y."/>
            <person name="Xue W."/>
            <person name="Luo G."/>
        </authorList>
    </citation>
    <scope>NUCLEOTIDE SEQUENCE [LARGE SCALE GENOMIC DNA]</scope>
    <source>
        <strain evidence="7 8">AF18-46</strain>
    </source>
</reference>
<sequence length="522" mass="58305">MLLIESERNNKIMASKYFVGIDVGTNETKGILIDEQGREVVSASTTHGVDNPKPNYFEHDADKVWYKDICIISQKLLNQSKVNPEDIKCIGVSALSSDCLPVDIHGKPLRKAILYGIDARAMAECQELTDKWGENKVIELFGRPLGASDIAPKILWIKNNEPEVYAKTYKFLTASSYITYKLTGNYTIDNFLGLASFNPLYNRNGSINMQYADGICTARQLAELKKTTDIAGYITDEASKDTGLAIGTAVITGGDDSGAEAISSGVMAPGDMLIQMGSTAYMILCTDKLYDDERLWREEFIVPYTYDVSAGTNTSGALTKWIRDTFYLDKVHEQEQGGINAYQAMMQDLKEIPIGSEGLVVLPYFAGERTPINDAHAKGVIFGLNLAHTRKHIMRAAYESVCYSIKHHFEIFKELQIPINQIMVTGGGTKNEQWIQMLSDVLGIRLQTPSVTIGACYGDALMAMIGANHINNFTEAKKLIDIGKVYYPNLENTLKYEPYYKMYIELYKQNKKLMAMMDKINQ</sequence>
<dbReference type="Pfam" id="PF00370">
    <property type="entry name" value="FGGY_N"/>
    <property type="match status" value="1"/>
</dbReference>
<protein>
    <submittedName>
        <fullName evidence="7">Carbohydrate kinase</fullName>
    </submittedName>
</protein>
<dbReference type="InterPro" id="IPR043129">
    <property type="entry name" value="ATPase_NBD"/>
</dbReference>
<dbReference type="PANTHER" id="PTHR43095">
    <property type="entry name" value="SUGAR KINASE"/>
    <property type="match status" value="1"/>
</dbReference>
<dbReference type="PROSITE" id="PS00445">
    <property type="entry name" value="FGGY_KINASES_2"/>
    <property type="match status" value="1"/>
</dbReference>
<comment type="similarity">
    <text evidence="1 4">Belongs to the FGGY kinase family.</text>
</comment>
<dbReference type="CDD" id="cd07804">
    <property type="entry name" value="ASKHA_NBD_FGGY_RrXK-like"/>
    <property type="match status" value="1"/>
</dbReference>
<feature type="domain" description="Carbohydrate kinase FGGY C-terminal" evidence="6">
    <location>
        <begin position="302"/>
        <end position="466"/>
    </location>
</feature>
<evidence type="ECO:0000259" key="6">
    <source>
        <dbReference type="Pfam" id="PF02782"/>
    </source>
</evidence>
<dbReference type="PIRSF" id="PIRSF000538">
    <property type="entry name" value="GlpK"/>
    <property type="match status" value="1"/>
</dbReference>
<evidence type="ECO:0000313" key="7">
    <source>
        <dbReference type="EMBL" id="RGT57528.1"/>
    </source>
</evidence>
<keyword evidence="3 4" id="KW-0418">Kinase</keyword>
<evidence type="ECO:0000256" key="2">
    <source>
        <dbReference type="ARBA" id="ARBA00022679"/>
    </source>
</evidence>
<dbReference type="Pfam" id="PF02782">
    <property type="entry name" value="FGGY_C"/>
    <property type="match status" value="1"/>
</dbReference>
<name>A0A412PH86_9FIRM</name>
<evidence type="ECO:0000313" key="8">
    <source>
        <dbReference type="Proteomes" id="UP000284731"/>
    </source>
</evidence>
<dbReference type="SUPFAM" id="SSF53067">
    <property type="entry name" value="Actin-like ATPase domain"/>
    <property type="match status" value="2"/>
</dbReference>
<dbReference type="AlphaFoldDB" id="A0A412PH86"/>
<accession>A0A412PH86</accession>
<proteinExistence type="inferred from homology"/>
<dbReference type="InterPro" id="IPR000577">
    <property type="entry name" value="Carb_kinase_FGGY"/>
</dbReference>
<feature type="domain" description="Carbohydrate kinase FGGY N-terminal" evidence="5">
    <location>
        <begin position="17"/>
        <end position="259"/>
    </location>
</feature>
<gene>
    <name evidence="7" type="ORF">DWX20_00315</name>
</gene>
<dbReference type="InterPro" id="IPR050406">
    <property type="entry name" value="FGGY_Carb_Kinase"/>
</dbReference>